<dbReference type="PROSITE" id="PS51977">
    <property type="entry name" value="WGR"/>
    <property type="match status" value="1"/>
</dbReference>
<feature type="domain" description="WGR" evidence="1">
    <location>
        <begin position="1"/>
        <end position="77"/>
    </location>
</feature>
<dbReference type="CDD" id="cd07996">
    <property type="entry name" value="WGR_MMR_like"/>
    <property type="match status" value="1"/>
</dbReference>
<dbReference type="InterPro" id="IPR049809">
    <property type="entry name" value="YehF/YfeS-like_WGR"/>
</dbReference>
<dbReference type="SMART" id="SM00773">
    <property type="entry name" value="WGR"/>
    <property type="match status" value="1"/>
</dbReference>
<dbReference type="InterPro" id="IPR008893">
    <property type="entry name" value="WGR_domain"/>
</dbReference>
<name>A0A3S7UVD0_9BACT</name>
<dbReference type="Pfam" id="PF05406">
    <property type="entry name" value="WGR"/>
    <property type="match status" value="1"/>
</dbReference>
<sequence length="459" mass="50689">MRRFEFKDGKSNKFWEIEVRGSDFVTRHGRIGTPGKETLKRFGSPSYAQSQAESAIKSKTKKGYVEVDAEALAAEAVAAALPQDDSPQASLERKLIAEPQAWDDWLVYADNLTQAGDPRGELVSIGVAWARHKAEGKKKDKKIDALLDREDKLLQENAAAWFGKLVEDDTWRECFAWSLETGFWKEIRLWLDYDHKDADIPKALAYALEHPSCKFLRRLTLGLTGAEGHAEYDGCIRAMLKRGPLLSLRSLYIGDFVRDETEISWVHVGSVGRLWPIYPNLESMTLRGGGIDLGIPKSTSLRSLTLNTGGLPGPAGESLGRAELPNLERLVVWFGTTNYGGSCNGGHARMILANKHLAKLEHLALANADFANDIATEVSRNDLPPKLRTLDLSMGTMTDTGAKRLLAASKTLSKLEHIDLDSNFLSPAMCTRLKNELGNVSVAGQKTADGDWYYVSVGE</sequence>
<reference evidence="2" key="1">
    <citation type="journal article" date="2018" name="J. Ind. Microbiol. Biotechnol.">
        <title>Genome mining reveals uncommon alkylpyrones as type III PKS products from myxobacteria.</title>
        <authorList>
            <person name="Hug J.J."/>
            <person name="Panter F."/>
            <person name="Krug D."/>
            <person name="Muller R."/>
        </authorList>
    </citation>
    <scope>NUCLEOTIDE SEQUENCE</scope>
    <source>
        <strain evidence="2">MNa10638</strain>
    </source>
</reference>
<accession>A0A3S7UVD0</accession>
<dbReference type="SUPFAM" id="SSF52047">
    <property type="entry name" value="RNI-like"/>
    <property type="match status" value="1"/>
</dbReference>
<proteinExistence type="predicted"/>
<dbReference type="EMBL" id="MH908882">
    <property type="protein sequence ID" value="AYM52714.1"/>
    <property type="molecule type" value="Genomic_DNA"/>
</dbReference>
<dbReference type="InterPro" id="IPR036930">
    <property type="entry name" value="WGR_dom_sf"/>
</dbReference>
<dbReference type="InterPro" id="IPR032675">
    <property type="entry name" value="LRR_dom_sf"/>
</dbReference>
<dbReference type="SUPFAM" id="SSF142921">
    <property type="entry name" value="WGR domain-like"/>
    <property type="match status" value="1"/>
</dbReference>
<dbReference type="AlphaFoldDB" id="A0A3S7UVD0"/>
<evidence type="ECO:0000259" key="1">
    <source>
        <dbReference type="PROSITE" id="PS51977"/>
    </source>
</evidence>
<organism evidence="2">
    <name type="scientific">Pseudenhygromyxa salsuginis</name>
    <dbReference type="NCBI Taxonomy" id="442868"/>
    <lineage>
        <taxon>Bacteria</taxon>
        <taxon>Pseudomonadati</taxon>
        <taxon>Myxococcota</taxon>
        <taxon>Polyangia</taxon>
        <taxon>Nannocystales</taxon>
        <taxon>Nannocystaceae</taxon>
        <taxon>Pseudenhygromyxa</taxon>
    </lineage>
</organism>
<evidence type="ECO:0000313" key="2">
    <source>
        <dbReference type="EMBL" id="AYM52714.1"/>
    </source>
</evidence>
<dbReference type="Gene3D" id="3.80.10.10">
    <property type="entry name" value="Ribonuclease Inhibitor"/>
    <property type="match status" value="1"/>
</dbReference>
<dbReference type="Gene3D" id="2.20.140.10">
    <property type="entry name" value="WGR domain"/>
    <property type="match status" value="1"/>
</dbReference>
<protein>
    <submittedName>
        <fullName evidence="2">WGR domain protein</fullName>
    </submittedName>
</protein>